<dbReference type="RefSeq" id="WP_018042593.1">
    <property type="nucleotide sequence ID" value="NZ_BPQF01000010.1"/>
</dbReference>
<sequence>MHRYFPVLIAVVAILAVGILYAFVRNGDTAHTAPVQQTAPR</sequence>
<keyword evidence="1" id="KW-1133">Transmembrane helix</keyword>
<name>A0A679K5N6_9HYPH</name>
<evidence type="ECO:0000313" key="4">
    <source>
        <dbReference type="EMBL" id="GJD39352.1"/>
    </source>
</evidence>
<keyword evidence="1" id="KW-0812">Transmembrane</keyword>
<proteinExistence type="predicted"/>
<evidence type="ECO:0000313" key="5">
    <source>
        <dbReference type="Proteomes" id="UP001055307"/>
    </source>
</evidence>
<evidence type="ECO:0000313" key="2">
    <source>
        <dbReference type="EMBL" id="CAA2099214.1"/>
    </source>
</evidence>
<accession>A0A679K5N6</accession>
<reference evidence="3" key="2">
    <citation type="submission" date="2019-12" db="EMBL/GenBank/DDBJ databases">
        <authorList>
            <person name="Cremers G."/>
        </authorList>
    </citation>
    <scope>NUCLEOTIDE SEQUENCE</scope>
    <source>
        <strain evidence="2">Mbul1</strain>
        <strain evidence="3">Mbul2</strain>
    </source>
</reference>
<keyword evidence="5" id="KW-1185">Reference proteome</keyword>
<dbReference type="AlphaFoldDB" id="A0A679K5N6"/>
<protein>
    <submittedName>
        <fullName evidence="3">Uncharacterized protein</fullName>
    </submittedName>
</protein>
<reference evidence="4" key="3">
    <citation type="submission" date="2021-08" db="EMBL/GenBank/DDBJ databases">
        <authorList>
            <person name="Tani A."/>
            <person name="Ola A."/>
            <person name="Ogura Y."/>
            <person name="Katsura K."/>
            <person name="Hayashi T."/>
        </authorList>
    </citation>
    <scope>NUCLEOTIDE SEQUENCE</scope>
    <source>
        <strain evidence="4">DSM 21893</strain>
    </source>
</reference>
<dbReference type="Proteomes" id="UP001055307">
    <property type="component" value="Unassembled WGS sequence"/>
</dbReference>
<keyword evidence="1" id="KW-0472">Membrane</keyword>
<organism evidence="3">
    <name type="scientific">Methylobacterium bullatum</name>
    <dbReference type="NCBI Taxonomy" id="570505"/>
    <lineage>
        <taxon>Bacteria</taxon>
        <taxon>Pseudomonadati</taxon>
        <taxon>Pseudomonadota</taxon>
        <taxon>Alphaproteobacteria</taxon>
        <taxon>Hyphomicrobiales</taxon>
        <taxon>Methylobacteriaceae</taxon>
        <taxon>Methylobacterium</taxon>
    </lineage>
</organism>
<dbReference type="EMBL" id="BPQF01000010">
    <property type="protein sequence ID" value="GJD39352.1"/>
    <property type="molecule type" value="Genomic_DNA"/>
</dbReference>
<evidence type="ECO:0000256" key="1">
    <source>
        <dbReference type="SAM" id="Phobius"/>
    </source>
</evidence>
<reference evidence="4" key="1">
    <citation type="journal article" date="2016" name="Front. Microbiol.">
        <title>Genome Sequence of the Piezophilic, Mesophilic Sulfate-Reducing Bacterium Desulfovibrio indicus J2T.</title>
        <authorList>
            <person name="Cao J."/>
            <person name="Maignien L."/>
            <person name="Shao Z."/>
            <person name="Alain K."/>
            <person name="Jebbar M."/>
        </authorList>
    </citation>
    <scope>NUCLEOTIDE SEQUENCE</scope>
    <source>
        <strain evidence="4">DSM 21893</strain>
    </source>
</reference>
<feature type="transmembrane region" description="Helical" evidence="1">
    <location>
        <begin position="7"/>
        <end position="24"/>
    </location>
</feature>
<dbReference type="EMBL" id="LR743511">
    <property type="protein sequence ID" value="CAA2143076.1"/>
    <property type="molecule type" value="Genomic_DNA"/>
</dbReference>
<evidence type="ECO:0000313" key="3">
    <source>
        <dbReference type="EMBL" id="CAA2143076.1"/>
    </source>
</evidence>
<gene>
    <name evidence="3" type="ORF">MBLL_02638</name>
    <name evidence="2" type="ORF">MBUL_00034</name>
    <name evidence="4" type="ORF">OICFNHDK_1811</name>
</gene>
<dbReference type="EMBL" id="LR743504">
    <property type="protein sequence ID" value="CAA2099214.1"/>
    <property type="molecule type" value="Genomic_DNA"/>
</dbReference>